<evidence type="ECO:0000313" key="2">
    <source>
        <dbReference type="EMBL" id="SEJ40199.1"/>
    </source>
</evidence>
<proteinExistence type="predicted"/>
<dbReference type="AlphaFoldDB" id="A0A1H6YG25"/>
<dbReference type="InterPro" id="IPR041180">
    <property type="entry name" value="Nmad2"/>
</dbReference>
<accession>A0A1H6YG25</accession>
<gene>
    <name evidence="2" type="ORF">SAMN04488018_1335</name>
</gene>
<evidence type="ECO:0000259" key="1">
    <source>
        <dbReference type="Pfam" id="PF18753"/>
    </source>
</evidence>
<dbReference type="EMBL" id="FNYS01000033">
    <property type="protein sequence ID" value="SEJ40199.1"/>
    <property type="molecule type" value="Genomic_DNA"/>
</dbReference>
<organism evidence="2 3">
    <name type="scientific">Myroides marinus</name>
    <dbReference type="NCBI Taxonomy" id="703342"/>
    <lineage>
        <taxon>Bacteria</taxon>
        <taxon>Pseudomonadati</taxon>
        <taxon>Bacteroidota</taxon>
        <taxon>Flavobacteriia</taxon>
        <taxon>Flavobacteriales</taxon>
        <taxon>Flavobacteriaceae</taxon>
        <taxon>Myroides</taxon>
    </lineage>
</organism>
<protein>
    <recommendedName>
        <fullName evidence="1">Nucleotide modification associated domain-containing protein</fullName>
    </recommendedName>
</protein>
<dbReference type="RefSeq" id="WP_074748295.1">
    <property type="nucleotide sequence ID" value="NZ_FNYS01000033.1"/>
</dbReference>
<reference evidence="2 3" key="1">
    <citation type="submission" date="2016-10" db="EMBL/GenBank/DDBJ databases">
        <authorList>
            <person name="de Groot N.N."/>
        </authorList>
    </citation>
    <scope>NUCLEOTIDE SEQUENCE [LARGE SCALE GENOMIC DNA]</scope>
    <source>
        <strain evidence="2 3">DSM 23048</strain>
    </source>
</reference>
<feature type="domain" description="Nucleotide modification associated" evidence="1">
    <location>
        <begin position="1"/>
        <end position="206"/>
    </location>
</feature>
<dbReference type="Proteomes" id="UP000183077">
    <property type="component" value="Unassembled WGS sequence"/>
</dbReference>
<dbReference type="Pfam" id="PF18753">
    <property type="entry name" value="Nmad2"/>
    <property type="match status" value="1"/>
</dbReference>
<evidence type="ECO:0000313" key="3">
    <source>
        <dbReference type="Proteomes" id="UP000183077"/>
    </source>
</evidence>
<dbReference type="GeneID" id="82258778"/>
<name>A0A1H6YG25_9FLAO</name>
<sequence>MLSVYTYVIDHDLGLAPNPFWGYCTLAVCKPKIRKSKLLKIGDWIVGTGSVSLEKRLKRPTGYYINKVICAMEVSEILTFEEYWNDPRFFVKRPNVNGSLARMYGDNIYFPIDSDWGQLDSAHSNFDGSINLKHLKKDLSGKNVLISNNFYYFGDNLIDVPPKFTELFKSGVGEKKNQTPLAIELIDWIKKTQTKGITGDPIDWMNHIQTTLF</sequence>